<dbReference type="EnsemblProtists" id="EKX36714">
    <property type="protein sequence ID" value="EKX36714"/>
    <property type="gene ID" value="GUITHDRAFT_145563"/>
</dbReference>
<feature type="region of interest" description="Disordered" evidence="1">
    <location>
        <begin position="57"/>
        <end position="79"/>
    </location>
</feature>
<reference evidence="4" key="2">
    <citation type="submission" date="2012-11" db="EMBL/GenBank/DDBJ databases">
        <authorList>
            <person name="Kuo A."/>
            <person name="Curtis B.A."/>
            <person name="Tanifuji G."/>
            <person name="Burki F."/>
            <person name="Gruber A."/>
            <person name="Irimia M."/>
            <person name="Maruyama S."/>
            <person name="Arias M.C."/>
            <person name="Ball S.G."/>
            <person name="Gile G.H."/>
            <person name="Hirakawa Y."/>
            <person name="Hopkins J.F."/>
            <person name="Rensing S.A."/>
            <person name="Schmutz J."/>
            <person name="Symeonidi A."/>
            <person name="Elias M."/>
            <person name="Eveleigh R.J."/>
            <person name="Herman E.K."/>
            <person name="Klute M.J."/>
            <person name="Nakayama T."/>
            <person name="Obornik M."/>
            <person name="Reyes-Prieto A."/>
            <person name="Armbrust E.V."/>
            <person name="Aves S.J."/>
            <person name="Beiko R.G."/>
            <person name="Coutinho P."/>
            <person name="Dacks J.B."/>
            <person name="Durnford D.G."/>
            <person name="Fast N.M."/>
            <person name="Green B.R."/>
            <person name="Grisdale C."/>
            <person name="Hempe F."/>
            <person name="Henrissat B."/>
            <person name="Hoppner M.P."/>
            <person name="Ishida K.-I."/>
            <person name="Kim E."/>
            <person name="Koreny L."/>
            <person name="Kroth P.G."/>
            <person name="Liu Y."/>
            <person name="Malik S.-B."/>
            <person name="Maier U.G."/>
            <person name="McRose D."/>
            <person name="Mock T."/>
            <person name="Neilson J.A."/>
            <person name="Onodera N.T."/>
            <person name="Poole A.M."/>
            <person name="Pritham E.J."/>
            <person name="Richards T.A."/>
            <person name="Rocap G."/>
            <person name="Roy S.W."/>
            <person name="Sarai C."/>
            <person name="Schaack S."/>
            <person name="Shirato S."/>
            <person name="Slamovits C.H."/>
            <person name="Spencer D.F."/>
            <person name="Suzuki S."/>
            <person name="Worden A.Z."/>
            <person name="Zauner S."/>
            <person name="Barry K."/>
            <person name="Bell C."/>
            <person name="Bharti A.K."/>
            <person name="Crow J.A."/>
            <person name="Grimwood J."/>
            <person name="Kramer R."/>
            <person name="Lindquist E."/>
            <person name="Lucas S."/>
            <person name="Salamov A."/>
            <person name="McFadden G.I."/>
            <person name="Lane C.E."/>
            <person name="Keeling P.J."/>
            <person name="Gray M.W."/>
            <person name="Grigoriev I.V."/>
            <person name="Archibald J.M."/>
        </authorList>
    </citation>
    <scope>NUCLEOTIDE SEQUENCE</scope>
    <source>
        <strain evidence="4">CCMP2712</strain>
    </source>
</reference>
<sequence length="612" mass="69086">MSHATKPYTPSDLEHDEEFWECLKCCLDTEESRRQIQLIRNMARYCIEHSDLVEVRDEDEDDAPIGAKRKRDNQPMQEDESTFALRCPDTMQLNLRNHLHRLRPWAMPAFLDVNSTKNYFKVAAAEWDEFLAVMQRTAIDGALFRKCIKGWITQQSTPGRFICVVCGRPSIVDLSAMQVETEGNGCGVCICCINMGGLTPPGFTDHAVNNMFFIQAQKELAALYPNMNISLQIDSQVQGAEVGHLSRPDATLFFEYNSQATVVYVECDPGMKQIRQQAIRDKDLLKIQQLYKPTTTTTLTVMIRYDPKIDSRINHSSNLFRSLWEIIHSIADTAFNGHNSSVVRKTGRVFLNYDFGTFNKFGYRMQGLDDCLSNILSPLQQNGYAEAVCNPIPQYDVKDIDPCSNIDFYKHKQVWLQVATDVHMNPFFIAFAGSNMRIGRVNGNSTPPAIHPMPQCPCDTCTDSTLCRTPCSSTLSPSGWEKGCWCRHSSSRGTAYCRHTTQGTCSPPAPTGPGRGGQDRRESGTLMMKKTTFNSRSNELNLQGMAESDVHHTAFVDGEKLHWIVLGVQSVKLEQHPVVLQALGTDAEPLQDPVVLRYLAILYWIAWKRLRS</sequence>
<feature type="region of interest" description="Disordered" evidence="1">
    <location>
        <begin position="499"/>
        <end position="522"/>
    </location>
</feature>
<reference evidence="3" key="3">
    <citation type="submission" date="2015-06" db="UniProtKB">
        <authorList>
            <consortium name="EnsemblProtists"/>
        </authorList>
    </citation>
    <scope>IDENTIFICATION</scope>
</reference>
<dbReference type="KEGG" id="gtt:GUITHDRAFT_145563"/>
<dbReference type="HOGENOM" id="CLU_446530_0_0_1"/>
<keyword evidence="4" id="KW-1185">Reference proteome</keyword>
<gene>
    <name evidence="2" type="ORF">GUITHDRAFT_145563</name>
</gene>
<dbReference type="AlphaFoldDB" id="L1ILE4"/>
<dbReference type="EMBL" id="JH993069">
    <property type="protein sequence ID" value="EKX36714.1"/>
    <property type="molecule type" value="Genomic_DNA"/>
</dbReference>
<protein>
    <submittedName>
        <fullName evidence="2 3">Uncharacterized protein</fullName>
    </submittedName>
</protein>
<dbReference type="Proteomes" id="UP000011087">
    <property type="component" value="Unassembled WGS sequence"/>
</dbReference>
<dbReference type="PaxDb" id="55529-EKX36714"/>
<evidence type="ECO:0000313" key="3">
    <source>
        <dbReference type="EnsemblProtists" id="EKX36714"/>
    </source>
</evidence>
<accession>L1ILE4</accession>
<evidence type="ECO:0000256" key="1">
    <source>
        <dbReference type="SAM" id="MobiDB-lite"/>
    </source>
</evidence>
<evidence type="ECO:0000313" key="4">
    <source>
        <dbReference type="Proteomes" id="UP000011087"/>
    </source>
</evidence>
<reference evidence="2 4" key="1">
    <citation type="journal article" date="2012" name="Nature">
        <title>Algal genomes reveal evolutionary mosaicism and the fate of nucleomorphs.</title>
        <authorList>
            <consortium name="DOE Joint Genome Institute"/>
            <person name="Curtis B.A."/>
            <person name="Tanifuji G."/>
            <person name="Burki F."/>
            <person name="Gruber A."/>
            <person name="Irimia M."/>
            <person name="Maruyama S."/>
            <person name="Arias M.C."/>
            <person name="Ball S.G."/>
            <person name="Gile G.H."/>
            <person name="Hirakawa Y."/>
            <person name="Hopkins J.F."/>
            <person name="Kuo A."/>
            <person name="Rensing S.A."/>
            <person name="Schmutz J."/>
            <person name="Symeonidi A."/>
            <person name="Elias M."/>
            <person name="Eveleigh R.J."/>
            <person name="Herman E.K."/>
            <person name="Klute M.J."/>
            <person name="Nakayama T."/>
            <person name="Obornik M."/>
            <person name="Reyes-Prieto A."/>
            <person name="Armbrust E.V."/>
            <person name="Aves S.J."/>
            <person name="Beiko R.G."/>
            <person name="Coutinho P."/>
            <person name="Dacks J.B."/>
            <person name="Durnford D.G."/>
            <person name="Fast N.M."/>
            <person name="Green B.R."/>
            <person name="Grisdale C.J."/>
            <person name="Hempel F."/>
            <person name="Henrissat B."/>
            <person name="Hoppner M.P."/>
            <person name="Ishida K."/>
            <person name="Kim E."/>
            <person name="Koreny L."/>
            <person name="Kroth P.G."/>
            <person name="Liu Y."/>
            <person name="Malik S.B."/>
            <person name="Maier U.G."/>
            <person name="McRose D."/>
            <person name="Mock T."/>
            <person name="Neilson J.A."/>
            <person name="Onodera N.T."/>
            <person name="Poole A.M."/>
            <person name="Pritham E.J."/>
            <person name="Richards T.A."/>
            <person name="Rocap G."/>
            <person name="Roy S.W."/>
            <person name="Sarai C."/>
            <person name="Schaack S."/>
            <person name="Shirato S."/>
            <person name="Slamovits C.H."/>
            <person name="Spencer D.F."/>
            <person name="Suzuki S."/>
            <person name="Worden A.Z."/>
            <person name="Zauner S."/>
            <person name="Barry K."/>
            <person name="Bell C."/>
            <person name="Bharti A.K."/>
            <person name="Crow J.A."/>
            <person name="Grimwood J."/>
            <person name="Kramer R."/>
            <person name="Lindquist E."/>
            <person name="Lucas S."/>
            <person name="Salamov A."/>
            <person name="McFadden G.I."/>
            <person name="Lane C.E."/>
            <person name="Keeling P.J."/>
            <person name="Gray M.W."/>
            <person name="Grigoriev I.V."/>
            <person name="Archibald J.M."/>
        </authorList>
    </citation>
    <scope>NUCLEOTIDE SEQUENCE</scope>
    <source>
        <strain evidence="2 4">CCMP2712</strain>
    </source>
</reference>
<dbReference type="RefSeq" id="XP_005823694.1">
    <property type="nucleotide sequence ID" value="XM_005823637.1"/>
</dbReference>
<evidence type="ECO:0000313" key="2">
    <source>
        <dbReference type="EMBL" id="EKX36714.1"/>
    </source>
</evidence>
<proteinExistence type="predicted"/>
<name>L1ILE4_GUITC</name>
<dbReference type="GeneID" id="17293449"/>
<organism evidence="2">
    <name type="scientific">Guillardia theta (strain CCMP2712)</name>
    <name type="common">Cryptophyte</name>
    <dbReference type="NCBI Taxonomy" id="905079"/>
    <lineage>
        <taxon>Eukaryota</taxon>
        <taxon>Cryptophyceae</taxon>
        <taxon>Pyrenomonadales</taxon>
        <taxon>Geminigeraceae</taxon>
        <taxon>Guillardia</taxon>
    </lineage>
</organism>